<accession>A0A2H5PVC5</accession>
<protein>
    <submittedName>
        <fullName evidence="2">Uncharacterized protein</fullName>
    </submittedName>
</protein>
<dbReference type="AlphaFoldDB" id="A0A2H5PVC5"/>
<evidence type="ECO:0000256" key="1">
    <source>
        <dbReference type="SAM" id="MobiDB-lite"/>
    </source>
</evidence>
<name>A0A2H5PVC5_CITUN</name>
<dbReference type="EMBL" id="BDQV01000135">
    <property type="protein sequence ID" value="GAY56290.1"/>
    <property type="molecule type" value="Genomic_DNA"/>
</dbReference>
<feature type="region of interest" description="Disordered" evidence="1">
    <location>
        <begin position="1"/>
        <end position="58"/>
    </location>
</feature>
<evidence type="ECO:0000313" key="3">
    <source>
        <dbReference type="Proteomes" id="UP000236630"/>
    </source>
</evidence>
<reference evidence="2 3" key="1">
    <citation type="journal article" date="2017" name="Front. Genet.">
        <title>Draft sequencing of the heterozygous diploid genome of Satsuma (Citrus unshiu Marc.) using a hybrid assembly approach.</title>
        <authorList>
            <person name="Shimizu T."/>
            <person name="Tanizawa Y."/>
            <person name="Mochizuki T."/>
            <person name="Nagasaki H."/>
            <person name="Yoshioka T."/>
            <person name="Toyoda A."/>
            <person name="Fujiyama A."/>
            <person name="Kaminuma E."/>
            <person name="Nakamura Y."/>
        </authorList>
    </citation>
    <scope>NUCLEOTIDE SEQUENCE [LARGE SCALE GENOMIC DNA]</scope>
    <source>
        <strain evidence="3">cv. Miyagawa wase</strain>
    </source>
</reference>
<organism evidence="2 3">
    <name type="scientific">Citrus unshiu</name>
    <name type="common">Satsuma mandarin</name>
    <name type="synonym">Citrus nobilis var. unshiu</name>
    <dbReference type="NCBI Taxonomy" id="55188"/>
    <lineage>
        <taxon>Eukaryota</taxon>
        <taxon>Viridiplantae</taxon>
        <taxon>Streptophyta</taxon>
        <taxon>Embryophyta</taxon>
        <taxon>Tracheophyta</taxon>
        <taxon>Spermatophyta</taxon>
        <taxon>Magnoliopsida</taxon>
        <taxon>eudicotyledons</taxon>
        <taxon>Gunneridae</taxon>
        <taxon>Pentapetalae</taxon>
        <taxon>rosids</taxon>
        <taxon>malvids</taxon>
        <taxon>Sapindales</taxon>
        <taxon>Rutaceae</taxon>
        <taxon>Aurantioideae</taxon>
        <taxon>Citrus</taxon>
    </lineage>
</organism>
<dbReference type="EMBL" id="BDQV01000135">
    <property type="protein sequence ID" value="GAY56292.1"/>
    <property type="molecule type" value="Genomic_DNA"/>
</dbReference>
<feature type="compositionally biased region" description="Basic residues" evidence="1">
    <location>
        <begin position="1"/>
        <end position="26"/>
    </location>
</feature>
<sequence length="73" mass="8714">MKRYRLKGRKKKHHHNNNNNIKRRRLNGFQIPSPATTSADPFRTTIRGKKRRARSDELDRRGFSDLEVIDSRI</sequence>
<keyword evidence="3" id="KW-1185">Reference proteome</keyword>
<gene>
    <name evidence="2" type="ORF">CUMW_170710</name>
</gene>
<comment type="caution">
    <text evidence="2">The sequence shown here is derived from an EMBL/GenBank/DDBJ whole genome shotgun (WGS) entry which is preliminary data.</text>
</comment>
<evidence type="ECO:0000313" key="2">
    <source>
        <dbReference type="EMBL" id="GAY56291.1"/>
    </source>
</evidence>
<dbReference type="Proteomes" id="UP000236630">
    <property type="component" value="Unassembled WGS sequence"/>
</dbReference>
<proteinExistence type="predicted"/>
<dbReference type="EMBL" id="BDQV01000135">
    <property type="protein sequence ID" value="GAY56291.1"/>
    <property type="molecule type" value="Genomic_DNA"/>
</dbReference>